<evidence type="ECO:0000256" key="5">
    <source>
        <dbReference type="ARBA" id="ARBA00022840"/>
    </source>
</evidence>
<evidence type="ECO:0000256" key="1">
    <source>
        <dbReference type="ARBA" id="ARBA00022527"/>
    </source>
</evidence>
<dbReference type="AlphaFoldDB" id="A0A9N7V5L1"/>
<gene>
    <name evidence="6" type="ORF">PLEPLA_LOCUS31133</name>
</gene>
<sequence length="179" mass="20360">SPEIMLGHPFTEAIDMWSLDCIAAAMYLGALLYPGLGEYEMIRYIMETQGQLPDTMLNHGCKTPQFFKRNVDSTTSVWKLKTPEEYHKETGKQPMENRFWKFTSLDGLLHTRPISNPNSADKIAEMADARMFVDMLKAMLPNPLIDYISELDGLILQEDIIFLGQEFLIPPRVGSVSLN</sequence>
<feature type="non-terminal residue" evidence="6">
    <location>
        <position position="1"/>
    </location>
</feature>
<keyword evidence="7" id="KW-1185">Reference proteome</keyword>
<dbReference type="SUPFAM" id="SSF56112">
    <property type="entry name" value="Protein kinase-like (PK-like)"/>
    <property type="match status" value="1"/>
</dbReference>
<dbReference type="Gene3D" id="1.10.510.10">
    <property type="entry name" value="Transferase(Phosphotransferase) domain 1"/>
    <property type="match status" value="1"/>
</dbReference>
<evidence type="ECO:0000256" key="2">
    <source>
        <dbReference type="ARBA" id="ARBA00022679"/>
    </source>
</evidence>
<keyword evidence="3" id="KW-0547">Nucleotide-binding</keyword>
<dbReference type="EMBL" id="CADEAL010003100">
    <property type="protein sequence ID" value="CAB1443417.1"/>
    <property type="molecule type" value="Genomic_DNA"/>
</dbReference>
<dbReference type="Proteomes" id="UP001153269">
    <property type="component" value="Unassembled WGS sequence"/>
</dbReference>
<comment type="caution">
    <text evidence="6">The sequence shown here is derived from an EMBL/GenBank/DDBJ whole genome shotgun (WGS) entry which is preliminary data.</text>
</comment>
<dbReference type="InterPro" id="IPR011009">
    <property type="entry name" value="Kinase-like_dom_sf"/>
</dbReference>
<keyword evidence="2" id="KW-0808">Transferase</keyword>
<dbReference type="GO" id="GO:0004674">
    <property type="term" value="F:protein serine/threonine kinase activity"/>
    <property type="evidence" value="ECO:0007669"/>
    <property type="project" value="UniProtKB-KW"/>
</dbReference>
<dbReference type="PANTHER" id="PTHR24058">
    <property type="entry name" value="DUAL SPECIFICITY PROTEIN KINASE"/>
    <property type="match status" value="1"/>
</dbReference>
<proteinExistence type="predicted"/>
<accession>A0A9N7V5L1</accession>
<keyword evidence="1" id="KW-0723">Serine/threonine-protein kinase</keyword>
<dbReference type="GO" id="GO:0005634">
    <property type="term" value="C:nucleus"/>
    <property type="evidence" value="ECO:0007669"/>
    <property type="project" value="TreeGrafter"/>
</dbReference>
<dbReference type="GO" id="GO:0005524">
    <property type="term" value="F:ATP binding"/>
    <property type="evidence" value="ECO:0007669"/>
    <property type="project" value="UniProtKB-KW"/>
</dbReference>
<organism evidence="6 7">
    <name type="scientific">Pleuronectes platessa</name>
    <name type="common">European plaice</name>
    <dbReference type="NCBI Taxonomy" id="8262"/>
    <lineage>
        <taxon>Eukaryota</taxon>
        <taxon>Metazoa</taxon>
        <taxon>Chordata</taxon>
        <taxon>Craniata</taxon>
        <taxon>Vertebrata</taxon>
        <taxon>Euteleostomi</taxon>
        <taxon>Actinopterygii</taxon>
        <taxon>Neopterygii</taxon>
        <taxon>Teleostei</taxon>
        <taxon>Neoteleostei</taxon>
        <taxon>Acanthomorphata</taxon>
        <taxon>Carangaria</taxon>
        <taxon>Pleuronectiformes</taxon>
        <taxon>Pleuronectoidei</taxon>
        <taxon>Pleuronectidae</taxon>
        <taxon>Pleuronectes</taxon>
    </lineage>
</organism>
<evidence type="ECO:0000256" key="3">
    <source>
        <dbReference type="ARBA" id="ARBA00022741"/>
    </source>
</evidence>
<name>A0A9N7V5L1_PLEPL</name>
<evidence type="ECO:0000313" key="6">
    <source>
        <dbReference type="EMBL" id="CAB1443417.1"/>
    </source>
</evidence>
<dbReference type="PANTHER" id="PTHR24058:SF17">
    <property type="entry name" value="HOMEODOMAIN INTERACTING PROTEIN KINASE, ISOFORM D"/>
    <property type="match status" value="1"/>
</dbReference>
<keyword evidence="4" id="KW-0418">Kinase</keyword>
<evidence type="ECO:0000313" key="7">
    <source>
        <dbReference type="Proteomes" id="UP001153269"/>
    </source>
</evidence>
<reference evidence="6" key="1">
    <citation type="submission" date="2020-03" db="EMBL/GenBank/DDBJ databases">
        <authorList>
            <person name="Weist P."/>
        </authorList>
    </citation>
    <scope>NUCLEOTIDE SEQUENCE</scope>
</reference>
<dbReference type="GO" id="GO:0005737">
    <property type="term" value="C:cytoplasm"/>
    <property type="evidence" value="ECO:0007669"/>
    <property type="project" value="TreeGrafter"/>
</dbReference>
<dbReference type="InterPro" id="IPR050494">
    <property type="entry name" value="Ser_Thr_dual-spec_kinase"/>
</dbReference>
<protein>
    <submittedName>
        <fullName evidence="6">Uncharacterized protein</fullName>
    </submittedName>
</protein>
<dbReference type="GO" id="GO:0004713">
    <property type="term" value="F:protein tyrosine kinase activity"/>
    <property type="evidence" value="ECO:0007669"/>
    <property type="project" value="TreeGrafter"/>
</dbReference>
<keyword evidence="5" id="KW-0067">ATP-binding</keyword>
<evidence type="ECO:0000256" key="4">
    <source>
        <dbReference type="ARBA" id="ARBA00022777"/>
    </source>
</evidence>